<evidence type="ECO:0000313" key="2">
    <source>
        <dbReference type="Proteomes" id="UP001056120"/>
    </source>
</evidence>
<sequence length="221" mass="25491">MMDFHRRGRRVGISLYLYFPSVSSMRVVKCVEEKIFFNYEKRLRSLSPPEKIYRALRMSVKLHLMLNSKMLIDGDGEGYPIIMATSLLEASNLLVLKDGSVIQSNANLGIHRQGSLNLTGEGNIIEAHKWICVSIFLPLLELVNRDHERTSSSVVLINILKPLDPDRWPYPPKNESFATRNMKFSDLVVKCLIKLTKVIQSTIYEVDLDRILQRIHMYLQD</sequence>
<comment type="caution">
    <text evidence="1">The sequence shown here is derived from an EMBL/GenBank/DDBJ whole genome shotgun (WGS) entry which is preliminary data.</text>
</comment>
<reference evidence="1 2" key="2">
    <citation type="journal article" date="2022" name="Mol. Ecol. Resour.">
        <title>The genomes of chicory, endive, great burdock and yacon provide insights into Asteraceae paleo-polyploidization history and plant inulin production.</title>
        <authorList>
            <person name="Fan W."/>
            <person name="Wang S."/>
            <person name="Wang H."/>
            <person name="Wang A."/>
            <person name="Jiang F."/>
            <person name="Liu H."/>
            <person name="Zhao H."/>
            <person name="Xu D."/>
            <person name="Zhang Y."/>
        </authorList>
    </citation>
    <scope>NUCLEOTIDE SEQUENCE [LARGE SCALE GENOMIC DNA]</scope>
    <source>
        <strain evidence="2">cv. Yunnan</strain>
        <tissue evidence="1">Leaves</tissue>
    </source>
</reference>
<reference evidence="2" key="1">
    <citation type="journal article" date="2022" name="Mol. Ecol. Resour.">
        <title>The genomes of chicory, endive, great burdock and yacon provide insights into Asteraceae palaeo-polyploidization history and plant inulin production.</title>
        <authorList>
            <person name="Fan W."/>
            <person name="Wang S."/>
            <person name="Wang H."/>
            <person name="Wang A."/>
            <person name="Jiang F."/>
            <person name="Liu H."/>
            <person name="Zhao H."/>
            <person name="Xu D."/>
            <person name="Zhang Y."/>
        </authorList>
    </citation>
    <scope>NUCLEOTIDE SEQUENCE [LARGE SCALE GENOMIC DNA]</scope>
    <source>
        <strain evidence="2">cv. Yunnan</strain>
    </source>
</reference>
<name>A0ACB9I2B7_9ASTR</name>
<gene>
    <name evidence="1" type="ORF">L1987_30034</name>
</gene>
<keyword evidence="2" id="KW-1185">Reference proteome</keyword>
<dbReference type="Proteomes" id="UP001056120">
    <property type="component" value="Linkage Group LG10"/>
</dbReference>
<organism evidence="1 2">
    <name type="scientific">Smallanthus sonchifolius</name>
    <dbReference type="NCBI Taxonomy" id="185202"/>
    <lineage>
        <taxon>Eukaryota</taxon>
        <taxon>Viridiplantae</taxon>
        <taxon>Streptophyta</taxon>
        <taxon>Embryophyta</taxon>
        <taxon>Tracheophyta</taxon>
        <taxon>Spermatophyta</taxon>
        <taxon>Magnoliopsida</taxon>
        <taxon>eudicotyledons</taxon>
        <taxon>Gunneridae</taxon>
        <taxon>Pentapetalae</taxon>
        <taxon>asterids</taxon>
        <taxon>campanulids</taxon>
        <taxon>Asterales</taxon>
        <taxon>Asteraceae</taxon>
        <taxon>Asteroideae</taxon>
        <taxon>Heliantheae alliance</taxon>
        <taxon>Millerieae</taxon>
        <taxon>Smallanthus</taxon>
    </lineage>
</organism>
<dbReference type="EMBL" id="CM042027">
    <property type="protein sequence ID" value="KAI3801917.1"/>
    <property type="molecule type" value="Genomic_DNA"/>
</dbReference>
<proteinExistence type="predicted"/>
<protein>
    <submittedName>
        <fullName evidence="1">Uncharacterized protein</fullName>
    </submittedName>
</protein>
<accession>A0ACB9I2B7</accession>
<evidence type="ECO:0000313" key="1">
    <source>
        <dbReference type="EMBL" id="KAI3801917.1"/>
    </source>
</evidence>